<dbReference type="SFLD" id="SFLDS00003">
    <property type="entry name" value="Haloacid_Dehalogenase"/>
    <property type="match status" value="1"/>
</dbReference>
<reference evidence="1 2" key="1">
    <citation type="submission" date="2018-08" db="EMBL/GenBank/DDBJ databases">
        <title>A genome reference for cultivated species of the human gut microbiota.</title>
        <authorList>
            <person name="Zou Y."/>
            <person name="Xue W."/>
            <person name="Luo G."/>
        </authorList>
    </citation>
    <scope>NUCLEOTIDE SEQUENCE [LARGE SCALE GENOMIC DNA]</scope>
    <source>
        <strain evidence="1 2">AM30-5LB</strain>
    </source>
</reference>
<dbReference type="PANTHER" id="PTHR10000">
    <property type="entry name" value="PHOSPHOSERINE PHOSPHATASE"/>
    <property type="match status" value="1"/>
</dbReference>
<dbReference type="PROSITE" id="PS01229">
    <property type="entry name" value="COF_2"/>
    <property type="match status" value="1"/>
</dbReference>
<dbReference type="Pfam" id="PF08282">
    <property type="entry name" value="Hydrolase_3"/>
    <property type="match status" value="1"/>
</dbReference>
<dbReference type="GO" id="GO:0016791">
    <property type="term" value="F:phosphatase activity"/>
    <property type="evidence" value="ECO:0007669"/>
    <property type="project" value="UniProtKB-ARBA"/>
</dbReference>
<dbReference type="GO" id="GO:0000287">
    <property type="term" value="F:magnesium ion binding"/>
    <property type="evidence" value="ECO:0007669"/>
    <property type="project" value="TreeGrafter"/>
</dbReference>
<dbReference type="InterPro" id="IPR000150">
    <property type="entry name" value="Cof"/>
</dbReference>
<dbReference type="Proteomes" id="UP000286050">
    <property type="component" value="Unassembled WGS sequence"/>
</dbReference>
<dbReference type="EMBL" id="QSJI01000008">
    <property type="protein sequence ID" value="RHD54581.1"/>
    <property type="molecule type" value="Genomic_DNA"/>
</dbReference>
<sequence length="274" mass="29888">MEQKNTVAFDAVFTDVDGTLLDAEHRVIAASRPVIQKLTRMGVPFVLVSARMPEGLSTIQHEIGFEGPLVSYSGAYVLDARGHELLSKPIGIDEARDLKGFLDAELPDICCSEYGFHVWACDDDTDPRIMNEERITTLKALRAPLDEAFDERGVHKFLLMGAPGQIAEAQRKIARAYPGLTAVRSSETLCEVMRGDVTKSEGVRLLCDNLGVDIGRAVAFGDGCNDVDMLRAVPNSYAMANAPKEVKRSAARVTQLTNDENGLAFELLSLMESA</sequence>
<dbReference type="RefSeq" id="WP_118272291.1">
    <property type="nucleotide sequence ID" value="NZ_QSJI01000008.1"/>
</dbReference>
<dbReference type="NCBIfam" id="TIGR01484">
    <property type="entry name" value="HAD-SF-IIB"/>
    <property type="match status" value="1"/>
</dbReference>
<dbReference type="InterPro" id="IPR006379">
    <property type="entry name" value="HAD-SF_hydro_IIB"/>
</dbReference>
<proteinExistence type="predicted"/>
<comment type="caution">
    <text evidence="1">The sequence shown here is derived from an EMBL/GenBank/DDBJ whole genome shotgun (WGS) entry which is preliminary data.</text>
</comment>
<dbReference type="AlphaFoldDB" id="A0A414FUF7"/>
<dbReference type="Gene3D" id="3.40.50.1000">
    <property type="entry name" value="HAD superfamily/HAD-like"/>
    <property type="match status" value="1"/>
</dbReference>
<accession>A0A414FUF7</accession>
<gene>
    <name evidence="1" type="ORF">DW787_07380</name>
</gene>
<evidence type="ECO:0000313" key="1">
    <source>
        <dbReference type="EMBL" id="RHD54581.1"/>
    </source>
</evidence>
<evidence type="ECO:0000313" key="2">
    <source>
        <dbReference type="Proteomes" id="UP000286050"/>
    </source>
</evidence>
<dbReference type="CDD" id="cd07516">
    <property type="entry name" value="HAD_Pase"/>
    <property type="match status" value="1"/>
</dbReference>
<dbReference type="PANTHER" id="PTHR10000:SF8">
    <property type="entry name" value="HAD SUPERFAMILY HYDROLASE-LIKE, TYPE 3"/>
    <property type="match status" value="1"/>
</dbReference>
<protein>
    <submittedName>
        <fullName evidence="1">HAD family phosphatase</fullName>
    </submittedName>
</protein>
<dbReference type="InterPro" id="IPR036412">
    <property type="entry name" value="HAD-like_sf"/>
</dbReference>
<dbReference type="Gene3D" id="3.30.1240.10">
    <property type="match status" value="1"/>
</dbReference>
<dbReference type="InterPro" id="IPR023214">
    <property type="entry name" value="HAD_sf"/>
</dbReference>
<organism evidence="1 2">
    <name type="scientific">Collinsella intestinalis</name>
    <dbReference type="NCBI Taxonomy" id="147207"/>
    <lineage>
        <taxon>Bacteria</taxon>
        <taxon>Bacillati</taxon>
        <taxon>Actinomycetota</taxon>
        <taxon>Coriobacteriia</taxon>
        <taxon>Coriobacteriales</taxon>
        <taxon>Coriobacteriaceae</taxon>
        <taxon>Collinsella</taxon>
    </lineage>
</organism>
<dbReference type="SUPFAM" id="SSF56784">
    <property type="entry name" value="HAD-like"/>
    <property type="match status" value="1"/>
</dbReference>
<dbReference type="GO" id="GO:0005829">
    <property type="term" value="C:cytosol"/>
    <property type="evidence" value="ECO:0007669"/>
    <property type="project" value="TreeGrafter"/>
</dbReference>
<name>A0A414FUF7_9ACTN</name>
<dbReference type="NCBIfam" id="TIGR00099">
    <property type="entry name" value="Cof-subfamily"/>
    <property type="match status" value="1"/>
</dbReference>
<dbReference type="SFLD" id="SFLDG01140">
    <property type="entry name" value="C2.B:_Phosphomannomutase_and_P"/>
    <property type="match status" value="1"/>
</dbReference>